<gene>
    <name evidence="13" type="ORF">C2E21_2238</name>
</gene>
<dbReference type="Pfam" id="PF00069">
    <property type="entry name" value="Pkinase"/>
    <property type="match status" value="1"/>
</dbReference>
<feature type="region of interest" description="Disordered" evidence="10">
    <location>
        <begin position="508"/>
        <end position="548"/>
    </location>
</feature>
<dbReference type="SUPFAM" id="SSF56112">
    <property type="entry name" value="Protein kinase-like (PK-like)"/>
    <property type="match status" value="1"/>
</dbReference>
<feature type="compositionally biased region" description="Low complexity" evidence="10">
    <location>
        <begin position="2054"/>
        <end position="2066"/>
    </location>
</feature>
<dbReference type="GO" id="GO:0005524">
    <property type="term" value="F:ATP binding"/>
    <property type="evidence" value="ECO:0007669"/>
    <property type="project" value="InterPro"/>
</dbReference>
<feature type="region of interest" description="Disordered" evidence="10">
    <location>
        <begin position="1170"/>
        <end position="1193"/>
    </location>
</feature>
<dbReference type="GO" id="GO:0005886">
    <property type="term" value="C:plasma membrane"/>
    <property type="evidence" value="ECO:0007669"/>
    <property type="project" value="UniProtKB-ARBA"/>
</dbReference>
<feature type="compositionally biased region" description="Low complexity" evidence="10">
    <location>
        <begin position="1556"/>
        <end position="1565"/>
    </location>
</feature>
<feature type="region of interest" description="Disordered" evidence="10">
    <location>
        <begin position="2049"/>
        <end position="2072"/>
    </location>
</feature>
<evidence type="ECO:0000256" key="7">
    <source>
        <dbReference type="ARBA" id="ARBA00022692"/>
    </source>
</evidence>
<dbReference type="OrthoDB" id="2019294at2759"/>
<dbReference type="InterPro" id="IPR008271">
    <property type="entry name" value="Ser/Thr_kinase_AS"/>
</dbReference>
<dbReference type="SMART" id="SM00220">
    <property type="entry name" value="S_TKc"/>
    <property type="match status" value="1"/>
</dbReference>
<dbReference type="PANTHER" id="PTHR21422">
    <property type="entry name" value="RAB3 GTPASE-ACTIVATING PROTEIN CATALYTIC SUBUNIT"/>
    <property type="match status" value="1"/>
</dbReference>
<dbReference type="CDD" id="cd08215">
    <property type="entry name" value="STKc_Nek"/>
    <property type="match status" value="1"/>
</dbReference>
<dbReference type="InterPro" id="IPR003339">
    <property type="entry name" value="ABC/ECF_trnsptr_transmembrane"/>
</dbReference>
<feature type="region of interest" description="Disordered" evidence="10">
    <location>
        <begin position="1444"/>
        <end position="1490"/>
    </location>
</feature>
<feature type="domain" description="Protein kinase" evidence="11">
    <location>
        <begin position="561"/>
        <end position="812"/>
    </location>
</feature>
<keyword evidence="8" id="KW-1133">Transmembrane helix</keyword>
<dbReference type="PROSITE" id="PS00108">
    <property type="entry name" value="PROTEIN_KINASE_ST"/>
    <property type="match status" value="1"/>
</dbReference>
<keyword evidence="6" id="KW-0963">Cytoplasm</keyword>
<feature type="region of interest" description="Disordered" evidence="10">
    <location>
        <begin position="459"/>
        <end position="495"/>
    </location>
</feature>
<dbReference type="Gene3D" id="3.10.20.90">
    <property type="entry name" value="Phosphatidylinositol 3-kinase Catalytic Subunit, Chain A, domain 1"/>
    <property type="match status" value="1"/>
</dbReference>
<evidence type="ECO:0000256" key="8">
    <source>
        <dbReference type="ARBA" id="ARBA00022989"/>
    </source>
</evidence>
<dbReference type="STRING" id="3076.A0A2P6TY13"/>
<feature type="compositionally biased region" description="Low complexity" evidence="10">
    <location>
        <begin position="1533"/>
        <end position="1549"/>
    </location>
</feature>
<evidence type="ECO:0000313" key="14">
    <source>
        <dbReference type="Proteomes" id="UP000239899"/>
    </source>
</evidence>
<organism evidence="13 14">
    <name type="scientific">Chlorella sorokiniana</name>
    <name type="common">Freshwater green alga</name>
    <dbReference type="NCBI Taxonomy" id="3076"/>
    <lineage>
        <taxon>Eukaryota</taxon>
        <taxon>Viridiplantae</taxon>
        <taxon>Chlorophyta</taxon>
        <taxon>core chlorophytes</taxon>
        <taxon>Trebouxiophyceae</taxon>
        <taxon>Chlorellales</taxon>
        <taxon>Chlorellaceae</taxon>
        <taxon>Chlorella clade</taxon>
        <taxon>Chlorella</taxon>
    </lineage>
</organism>
<dbReference type="InterPro" id="IPR045700">
    <property type="entry name" value="Rab3GAP1"/>
</dbReference>
<dbReference type="PROSITE" id="PS50011">
    <property type="entry name" value="PROTEIN_KINASE_DOM"/>
    <property type="match status" value="1"/>
</dbReference>
<evidence type="ECO:0000256" key="5">
    <source>
        <dbReference type="ARBA" id="ARBA00022468"/>
    </source>
</evidence>
<evidence type="ECO:0000259" key="11">
    <source>
        <dbReference type="PROSITE" id="PS50011"/>
    </source>
</evidence>
<dbReference type="Pfam" id="PF02361">
    <property type="entry name" value="CbiQ"/>
    <property type="match status" value="1"/>
</dbReference>
<dbReference type="GO" id="GO:0005737">
    <property type="term" value="C:cytoplasm"/>
    <property type="evidence" value="ECO:0007669"/>
    <property type="project" value="UniProtKB-SubCell"/>
</dbReference>
<feature type="compositionally biased region" description="Polar residues" evidence="10">
    <location>
        <begin position="1576"/>
        <end position="1586"/>
    </location>
</feature>
<evidence type="ECO:0000256" key="1">
    <source>
        <dbReference type="ARBA" id="ARBA00004141"/>
    </source>
</evidence>
<keyword evidence="7" id="KW-0812">Transmembrane</keyword>
<dbReference type="Proteomes" id="UP000239899">
    <property type="component" value="Unassembled WGS sequence"/>
</dbReference>
<feature type="compositionally biased region" description="Low complexity" evidence="10">
    <location>
        <begin position="391"/>
        <end position="411"/>
    </location>
</feature>
<evidence type="ECO:0000256" key="2">
    <source>
        <dbReference type="ARBA" id="ARBA00004496"/>
    </source>
</evidence>
<dbReference type="InterPro" id="IPR000719">
    <property type="entry name" value="Prot_kinase_dom"/>
</dbReference>
<feature type="region of interest" description="Disordered" evidence="10">
    <location>
        <begin position="1947"/>
        <end position="2003"/>
    </location>
</feature>
<dbReference type="GO" id="GO:0004672">
    <property type="term" value="F:protein kinase activity"/>
    <property type="evidence" value="ECO:0007669"/>
    <property type="project" value="InterPro"/>
</dbReference>
<evidence type="ECO:0000313" key="13">
    <source>
        <dbReference type="EMBL" id="PRW58940.1"/>
    </source>
</evidence>
<feature type="compositionally biased region" description="Low complexity" evidence="10">
    <location>
        <begin position="1618"/>
        <end position="1637"/>
    </location>
</feature>
<dbReference type="CDD" id="cd17039">
    <property type="entry name" value="Ubl_ubiquitin_like"/>
    <property type="match status" value="1"/>
</dbReference>
<feature type="region of interest" description="Disordered" evidence="10">
    <location>
        <begin position="352"/>
        <end position="411"/>
    </location>
</feature>
<dbReference type="InterPro" id="IPR026147">
    <property type="entry name" value="Rab3GAP1_conserved"/>
</dbReference>
<feature type="compositionally biased region" description="Acidic residues" evidence="10">
    <location>
        <begin position="1957"/>
        <end position="1979"/>
    </location>
</feature>
<evidence type="ECO:0000256" key="3">
    <source>
        <dbReference type="ARBA" id="ARBA00008856"/>
    </source>
</evidence>
<sequence>MLRLTAAQPAVGAGRCVDGALFAPLQRPRARRRHHVCTVAQATGRAAQKKEKQSLGASILSSVLSLSSAPYSSYVPEPKTFLHHASAEVKQLWTVAVLLLMARASTPVRLAIVAVLALSTVASLPRRLWEPQLLRLGGLCGVLFFFTLIGAEGVPPVLSDRAVPAATAGAAAAAATAASSGAAAAATAAGSAAAAELPASMAALGAPNYRYVLFHFGWITVTKRSLNLAVALTSLTFAALQSASLCLVTTPPEAMATAVGRALRPLGLLGVPVRELVLTVLLALRFMAMVFEECRALCMGLAARGIDWRQQGLRGTVGICVSIAAKLFTNLMARCDNIAVAMAARGFQGPDTHALRDGAPPAPPAALVEPSSRSLSGEARDVLKPLPSINGRGSQHRSSQSGGTSGRSSHTGEALPMLLLAGAGKASGRTLGNWPSRTLGSLTAWQMLAADIQREMETAATAGGGGSARASQLSDGGRLSRCSPRDRTSQASVDANLVMASDAAEVPLPGELSGQRRSSANAAAADLPAHGSAASSSGGTVPASDGSFSGEALGSRLERDYDVVGELGRGAFGSALKARRRANGCLVCLKALDWQSMGASERRMTRDEVRVLRSLAHPNVIQYQDCFTDGGMQYIVMEYAEEGDLEKMLKARGGELLPEGQLMMKFVQLCLGLQHVHAKGIIHRDIKSSNLLVGRHGMLKLGDFGIAKIMAPGKSHAKTMVGTPYYFAPELVEDKPYSKKADVWAAGCVLYELATLQRPFRGSSVSAIAVKILSMPYVRLHMKRYRDYVAREVEHRKQSYFQSLDGYDLDSLSGSTAAGTLALGVAAAKLLRQRSQHGAAAGVTFNRQAAALASLAAAAPQQQQQQQQLSPLELPGLVLPTKVRRASSNPGSPASMTAWGLKAAPEPMAGGSESSFIDFTVASAFERLAADIEACLTTWRSGKELRRALSRHVQQHEQGSSTEVLLVRRAQLRHRLPFRSEPYTLTLHLPPQQRQAGAEAEPRSPRHRAADAALVAPVAGGPVEGAAPPAAADAAPVAAAPELGDAPHRLQTWFGLGAFLLLTPDSYSGRVLETEEEHTLLSAAAVALSHAGCPWPLLLPVHDAVRDGYRGVAVVQPSAGPQAAAAALVGQTVKFDTDSLHSSRLPVGLLQLDQLILLFAKQLAAAGDEQDGSSAWGEEAGSGGKGEWDEHAPWRPWSAQADPVGCLELDVVWRFPSAAAALQSAAAAGELLGEEAASASLAPQQAAEWRLLALSDSYERDTGHRGFVLRPVDKQRRFLRLQSLLGRRTQRVLSGAADVPPAALPGDASFYSMLLQLLESCRYAARAPALGSLASADWWPQQGAYLPPAPPEWVLREALRDIFQLPVLPVWPGSASASVAWPVGTDGQHGRLGKAAPQGALISRFTLHALALGSPRAVAELWSRFVSALRLTYWEQLQPLPRMRLGQQQQGQQKRASNSNKANGKMLGSNGGGSGSSPGGGSGSYPGGDRPEAPNLELCLLHQKLQLLDLCIHLQAQRQQAQQEAGQRDARQQGRQGSAAALDWEASWGSEEEGEQQGQQGSQAALEWEASWGDGDSSSGREQQPHSPASSSSSYLSARAGSEASLSPVGERPRPQRQRLQQAAPDQPRSNGDAAAGELAAAEARGAVGVLPGATLHLHPGRPLWIPAVQESPVHTEDTLAESQAALQSLPAAEQSAAALRSQLQGRLLSSDMQAFKAANPGACLLDFVRWHSPKDCRQGEGSALELSGRMAAKGNVWQQLWDAAKPVPAAQQRLLFDTRLEGERVLHFLETLPPPALFAELLAVGFSAAVQLLLVAGPAAALPAVRRQLECLVAAAGPELQQGVAAVLSGEDRGGSAAAPAPAEEQEAGGGSAGASASASPEASPSGKPKAGGSSGMLPQRQPSWVRTILGSGLSSDAFRRLLLLLGAAEQTAVAAHSLLLRLDQQQPAQQGRQEESDEEEESDDDDSEAEEDEEEEQEQQKQQQQQQQQQQPNASRSWVPSPCAVHAADGLIAAALGEVQPMPGAAAVRLPAASWAEAEALLTQRTEWETDGSLSASSAGSSAGEEGWPDPFQREWLLTCSSSGVEPESGAAAPAAAAAVKAGEAHPPPRKPSSPGGSGSGWPAPWEAGIAAGHRLYARALPSEVRIATAVAPEALSGRTAVVEAAPGDTVADLKHKLAQVKILTNHLPCGQEVTIDLEPSATKAEIRSKLEAVTGVPAEHQKVMLSGINQIVMGDKRTNIGYAYCGSTNGVTMAVNTK</sequence>
<feature type="compositionally biased region" description="Low complexity" evidence="10">
    <location>
        <begin position="1444"/>
        <end position="1453"/>
    </location>
</feature>
<dbReference type="Pfam" id="PF13890">
    <property type="entry name" value="Rab3-GTPase_cat"/>
    <property type="match status" value="1"/>
</dbReference>
<dbReference type="GO" id="GO:0005096">
    <property type="term" value="F:GTPase activator activity"/>
    <property type="evidence" value="ECO:0007669"/>
    <property type="project" value="UniProtKB-KW"/>
</dbReference>
<evidence type="ECO:0000256" key="10">
    <source>
        <dbReference type="SAM" id="MobiDB-lite"/>
    </source>
</evidence>
<dbReference type="EMBL" id="LHPG02000004">
    <property type="protein sequence ID" value="PRW58940.1"/>
    <property type="molecule type" value="Genomic_DNA"/>
</dbReference>
<evidence type="ECO:0000259" key="12">
    <source>
        <dbReference type="PROSITE" id="PS50053"/>
    </source>
</evidence>
<keyword evidence="9" id="KW-0472">Membrane</keyword>
<accession>A0A2P6TY13</accession>
<feature type="compositionally biased region" description="Low complexity" evidence="10">
    <location>
        <begin position="520"/>
        <end position="539"/>
    </location>
</feature>
<feature type="region of interest" description="Disordered" evidence="10">
    <location>
        <begin position="2085"/>
        <end position="2127"/>
    </location>
</feature>
<evidence type="ECO:0000256" key="4">
    <source>
        <dbReference type="ARBA" id="ARBA00015817"/>
    </source>
</evidence>
<feature type="compositionally biased region" description="Low complexity" evidence="10">
    <location>
        <begin position="1875"/>
        <end position="1893"/>
    </location>
</feature>
<feature type="region of interest" description="Disordered" evidence="10">
    <location>
        <begin position="1523"/>
        <end position="1637"/>
    </location>
</feature>
<dbReference type="SUPFAM" id="SSF54236">
    <property type="entry name" value="Ubiquitin-like"/>
    <property type="match status" value="1"/>
</dbReference>
<keyword evidence="14" id="KW-1185">Reference proteome</keyword>
<evidence type="ECO:0000256" key="6">
    <source>
        <dbReference type="ARBA" id="ARBA00022490"/>
    </source>
</evidence>
<name>A0A2P6TY13_CHLSO</name>
<evidence type="ECO:0000256" key="9">
    <source>
        <dbReference type="ARBA" id="ARBA00023136"/>
    </source>
</evidence>
<reference evidence="13 14" key="1">
    <citation type="journal article" date="2018" name="Plant J.">
        <title>Genome sequences of Chlorella sorokiniana UTEX 1602 and Micractinium conductrix SAG 241.80: implications to maltose excretion by a green alga.</title>
        <authorList>
            <person name="Arriola M.B."/>
            <person name="Velmurugan N."/>
            <person name="Zhang Y."/>
            <person name="Plunkett M.H."/>
            <person name="Hondzo H."/>
            <person name="Barney B.M."/>
        </authorList>
    </citation>
    <scope>NUCLEOTIDE SEQUENCE [LARGE SCALE GENOMIC DNA]</scope>
    <source>
        <strain evidence="14">UTEX 1602</strain>
    </source>
</reference>
<comment type="subcellular location">
    <subcellularLocation>
        <location evidence="2">Cytoplasm</location>
    </subcellularLocation>
    <subcellularLocation>
        <location evidence="1">Membrane</location>
        <topology evidence="1">Multi-pass membrane protein</topology>
    </subcellularLocation>
</comment>
<dbReference type="InterPro" id="IPR000626">
    <property type="entry name" value="Ubiquitin-like_dom"/>
</dbReference>
<dbReference type="PANTHER" id="PTHR21422:SF9">
    <property type="entry name" value="RAB3 GTPASE-ACTIVATING PROTEIN CATALYTIC SUBUNIT"/>
    <property type="match status" value="1"/>
</dbReference>
<keyword evidence="5" id="KW-0343">GTPase activation</keyword>
<feature type="compositionally biased region" description="Low complexity" evidence="10">
    <location>
        <begin position="1587"/>
        <end position="1602"/>
    </location>
</feature>
<protein>
    <recommendedName>
        <fullName evidence="4">Rab3 GTPase-activating protein catalytic subunit</fullName>
    </recommendedName>
</protein>
<dbReference type="PROSITE" id="PS50053">
    <property type="entry name" value="UBIQUITIN_2"/>
    <property type="match status" value="1"/>
</dbReference>
<comment type="similarity">
    <text evidence="3">Belongs to the Rab3-GAP catalytic subunit family.</text>
</comment>
<dbReference type="CDD" id="cd16914">
    <property type="entry name" value="EcfT"/>
    <property type="match status" value="1"/>
</dbReference>
<comment type="caution">
    <text evidence="13">The sequence shown here is derived from an EMBL/GenBank/DDBJ whole genome shotgun (WGS) entry which is preliminary data.</text>
</comment>
<dbReference type="InterPro" id="IPR011009">
    <property type="entry name" value="Kinase-like_dom_sf"/>
</dbReference>
<feature type="compositionally biased region" description="Low complexity" evidence="10">
    <location>
        <begin position="1982"/>
        <end position="1993"/>
    </location>
</feature>
<feature type="domain" description="Ubiquitin-like" evidence="12">
    <location>
        <begin position="2183"/>
        <end position="2230"/>
    </location>
</feature>
<feature type="compositionally biased region" description="Low complexity" evidence="10">
    <location>
        <begin position="2086"/>
        <end position="2104"/>
    </location>
</feature>
<dbReference type="Gene3D" id="1.10.510.10">
    <property type="entry name" value="Transferase(Phosphotransferase) domain 1"/>
    <property type="match status" value="1"/>
</dbReference>
<proteinExistence type="inferred from homology"/>
<feature type="compositionally biased region" description="Gly residues" evidence="10">
    <location>
        <begin position="1469"/>
        <end position="1486"/>
    </location>
</feature>
<feature type="region of interest" description="Disordered" evidence="10">
    <location>
        <begin position="1852"/>
        <end position="1901"/>
    </location>
</feature>
<dbReference type="InterPro" id="IPR029071">
    <property type="entry name" value="Ubiquitin-like_domsf"/>
</dbReference>